<accession>A0A9W4T4A4</accession>
<dbReference type="Proteomes" id="UP001153678">
    <property type="component" value="Unassembled WGS sequence"/>
</dbReference>
<comment type="caution">
    <text evidence="1">The sequence shown here is derived from an EMBL/GenBank/DDBJ whole genome shotgun (WGS) entry which is preliminary data.</text>
</comment>
<gene>
    <name evidence="1" type="ORF">FWILDA_LOCUS15299</name>
</gene>
<dbReference type="EMBL" id="CAMKVN010007813">
    <property type="protein sequence ID" value="CAI2191890.1"/>
    <property type="molecule type" value="Genomic_DNA"/>
</dbReference>
<keyword evidence="2" id="KW-1185">Reference proteome</keyword>
<name>A0A9W4T4A4_9GLOM</name>
<evidence type="ECO:0000313" key="2">
    <source>
        <dbReference type="Proteomes" id="UP001153678"/>
    </source>
</evidence>
<organism evidence="1 2">
    <name type="scientific">Funneliformis geosporum</name>
    <dbReference type="NCBI Taxonomy" id="1117311"/>
    <lineage>
        <taxon>Eukaryota</taxon>
        <taxon>Fungi</taxon>
        <taxon>Fungi incertae sedis</taxon>
        <taxon>Mucoromycota</taxon>
        <taxon>Glomeromycotina</taxon>
        <taxon>Glomeromycetes</taxon>
        <taxon>Glomerales</taxon>
        <taxon>Glomeraceae</taxon>
        <taxon>Funneliformis</taxon>
    </lineage>
</organism>
<evidence type="ECO:0000313" key="1">
    <source>
        <dbReference type="EMBL" id="CAI2191890.1"/>
    </source>
</evidence>
<reference evidence="1" key="1">
    <citation type="submission" date="2022-08" db="EMBL/GenBank/DDBJ databases">
        <authorList>
            <person name="Kallberg Y."/>
            <person name="Tangrot J."/>
            <person name="Rosling A."/>
        </authorList>
    </citation>
    <scope>NUCLEOTIDE SEQUENCE</scope>
    <source>
        <strain evidence="1">Wild A</strain>
    </source>
</reference>
<protein>
    <submittedName>
        <fullName evidence="1">128_t:CDS:1</fullName>
    </submittedName>
</protein>
<feature type="non-terminal residue" evidence="1">
    <location>
        <position position="1"/>
    </location>
</feature>
<sequence length="101" mass="11602">EGYHLSLAIEILGGLRERIIPGTPEEYKNDRHVSNNSEHIHHLAGQMNSKELELNVETPVVQELESNVKIINEDLSTNLNPFNVDRIRKLKGYDFKTEVPR</sequence>
<proteinExistence type="predicted"/>
<dbReference type="AlphaFoldDB" id="A0A9W4T4A4"/>